<dbReference type="Gene3D" id="3.20.70.20">
    <property type="match status" value="1"/>
</dbReference>
<keyword evidence="4" id="KW-0846">Cobalamin</keyword>
<accession>A0A8S5L983</accession>
<evidence type="ECO:0000313" key="11">
    <source>
        <dbReference type="EMBL" id="DAD66447.1"/>
    </source>
</evidence>
<evidence type="ECO:0000256" key="3">
    <source>
        <dbReference type="ARBA" id="ARBA00012274"/>
    </source>
</evidence>
<dbReference type="NCBIfam" id="TIGR02504">
    <property type="entry name" value="NrdJ_Z"/>
    <property type="match status" value="1"/>
</dbReference>
<dbReference type="InterPro" id="IPR050862">
    <property type="entry name" value="RdRp_reductase_class-2"/>
</dbReference>
<comment type="catalytic activity">
    <reaction evidence="9">
        <text>a 2'-deoxyribonucleoside 5'-diphosphate + [thioredoxin]-disulfide + H2O = a ribonucleoside 5'-diphosphate + [thioredoxin]-dithiol</text>
        <dbReference type="Rhea" id="RHEA:23252"/>
        <dbReference type="Rhea" id="RHEA-COMP:10698"/>
        <dbReference type="Rhea" id="RHEA-COMP:10700"/>
        <dbReference type="ChEBI" id="CHEBI:15377"/>
        <dbReference type="ChEBI" id="CHEBI:29950"/>
        <dbReference type="ChEBI" id="CHEBI:50058"/>
        <dbReference type="ChEBI" id="CHEBI:57930"/>
        <dbReference type="ChEBI" id="CHEBI:73316"/>
        <dbReference type="EC" id="1.17.4.1"/>
    </reaction>
</comment>
<dbReference type="PANTHER" id="PTHR43371:SF1">
    <property type="entry name" value="RIBONUCLEOSIDE-DIPHOSPHATE REDUCTASE"/>
    <property type="match status" value="1"/>
</dbReference>
<evidence type="ECO:0000256" key="2">
    <source>
        <dbReference type="ARBA" id="ARBA00007405"/>
    </source>
</evidence>
<keyword evidence="8" id="KW-0170">Cobalt</keyword>
<keyword evidence="5" id="KW-0547">Nucleotide-binding</keyword>
<sequence length="922" mass="105636">MNEKYLYDQVYESSLSYFNGDELAATTWMKKYCLKDNSGTYNELNPNDMHKRMAKEFAKIEHMYEYNTNDDLKLKLSEYGYNRGRLDEDSIYNLFKDFKYIIPGGSVMSGLGNPLPVSLSNCWVIDGPSDSIDDIFRVCNEQSQLMKRRGGVGFDISKLRPYGSIVNNSAKTSTGAVSFMDLFSHVTNTIAQAGRRGALMLSISIKHPDAKEFIEKKQDLTKVTGANISVQIDDEFMKLATSDIDNLYVQRFPIDATNEELFGNNAEEIIKTSEQNKLYNGVSENTYYKVINAKELWDDIIHCAWSTAEPGIIFQTNHYDYSPDGVYPSFRGSCTNPCGEIFMHEDSCRLIHVNLTSFVDNPFTDNADINDERLYEITYEAMRLGDDLVDLEANAIRKILSKIESDGDVNNSEYKLYQRLLEHTLEGRRCGLGFTGLADMIAMLGLKYDSAASLSIINHVMRLMFIAEMDCQIDMAITRGKFNAQNNSLECEGNRWYDFLKSEFETIYDKMTKYGRRNISFNTVAPTGTVSLMAKCSSGIEPIFLPFYTRRRKCMAEGDKVDFVDQVGEKYTEFVVVHPTFRQWVESYFSELSEETLNEWKSEDWTAAYKLSPWYESTANDINWEKRVELQGIVQKYITHSISSTVNLPNSVTEEEVSNIYIKSWKNQLKGITCYRDGCRSGVLVSTKKETNSEDKKSLLISMLKDNDLTNEDKKELLHALAEDKRDDNKLCINNQPISKRPKEIPCKIFRFSNKGEKWVGVVGLVDDKPYEIFTGILEKLNIPNWVEDGFIVRNKEKRIVDGEEKLMSRYDLCYIDKDGYRTCVEGLSRTFNSEYWNYAKLISGLLRHRMPLPYLIKIISSLNLDASNINTWKNGVIRTLRKFNDSNMEEGHYEICPECGGRLLNEGGCLHCIDCGYSKCG</sequence>
<dbReference type="SUPFAM" id="SSF51998">
    <property type="entry name" value="PFL-like glycyl radical enzymes"/>
    <property type="match status" value="1"/>
</dbReference>
<comment type="similarity">
    <text evidence="2">Belongs to the ribonucleoside diphosphate reductase class-2 family.</text>
</comment>
<evidence type="ECO:0000256" key="8">
    <source>
        <dbReference type="ARBA" id="ARBA00023285"/>
    </source>
</evidence>
<evidence type="ECO:0000256" key="5">
    <source>
        <dbReference type="ARBA" id="ARBA00022741"/>
    </source>
</evidence>
<dbReference type="InterPro" id="IPR013344">
    <property type="entry name" value="RNR_NrdJ/NrdZ"/>
</dbReference>
<dbReference type="GO" id="GO:0000166">
    <property type="term" value="F:nucleotide binding"/>
    <property type="evidence" value="ECO:0007669"/>
    <property type="project" value="UniProtKB-KW"/>
</dbReference>
<evidence type="ECO:0000259" key="10">
    <source>
        <dbReference type="Pfam" id="PF02867"/>
    </source>
</evidence>
<keyword evidence="6" id="KW-0560">Oxidoreductase</keyword>
<dbReference type="GO" id="GO:0004748">
    <property type="term" value="F:ribonucleoside-diphosphate reductase activity, thioredoxin disulfide as acceptor"/>
    <property type="evidence" value="ECO:0007669"/>
    <property type="project" value="UniProtKB-EC"/>
</dbReference>
<evidence type="ECO:0000256" key="7">
    <source>
        <dbReference type="ARBA" id="ARBA00023157"/>
    </source>
</evidence>
<dbReference type="PRINTS" id="PR01183">
    <property type="entry name" value="RIBORDTASEM1"/>
</dbReference>
<dbReference type="InterPro" id="IPR000788">
    <property type="entry name" value="RNR_lg_C"/>
</dbReference>
<dbReference type="GO" id="GO:0031419">
    <property type="term" value="F:cobalamin binding"/>
    <property type="evidence" value="ECO:0007669"/>
    <property type="project" value="UniProtKB-KW"/>
</dbReference>
<name>A0A8S5L983_9CAUD</name>
<organism evidence="11">
    <name type="scientific">Myoviridae sp. ctPuP5</name>
    <dbReference type="NCBI Taxonomy" id="2823543"/>
    <lineage>
        <taxon>Viruses</taxon>
        <taxon>Duplodnaviria</taxon>
        <taxon>Heunggongvirae</taxon>
        <taxon>Uroviricota</taxon>
        <taxon>Caudoviricetes</taxon>
    </lineage>
</organism>
<evidence type="ECO:0000256" key="1">
    <source>
        <dbReference type="ARBA" id="ARBA00001922"/>
    </source>
</evidence>
<feature type="domain" description="Ribonucleotide reductase large subunit C-terminal" evidence="10">
    <location>
        <begin position="120"/>
        <end position="675"/>
    </location>
</feature>
<evidence type="ECO:0000256" key="6">
    <source>
        <dbReference type="ARBA" id="ARBA00023002"/>
    </source>
</evidence>
<reference evidence="11" key="1">
    <citation type="journal article" date="2021" name="Proc. Natl. Acad. Sci. U.S.A.">
        <title>A Catalog of Tens of Thousands of Viruses from Human Metagenomes Reveals Hidden Associations with Chronic Diseases.</title>
        <authorList>
            <person name="Tisza M.J."/>
            <person name="Buck C.B."/>
        </authorList>
    </citation>
    <scope>NUCLEOTIDE SEQUENCE</scope>
    <source>
        <strain evidence="11">CtPuP5</strain>
    </source>
</reference>
<evidence type="ECO:0000256" key="9">
    <source>
        <dbReference type="ARBA" id="ARBA00047754"/>
    </source>
</evidence>
<dbReference type="PANTHER" id="PTHR43371">
    <property type="entry name" value="VITAMIN B12-DEPENDENT RIBONUCLEOTIDE REDUCTASE"/>
    <property type="match status" value="1"/>
</dbReference>
<protein>
    <recommendedName>
        <fullName evidence="3">ribonucleoside-diphosphate reductase</fullName>
        <ecNumber evidence="3">1.17.4.1</ecNumber>
    </recommendedName>
</protein>
<evidence type="ECO:0000256" key="4">
    <source>
        <dbReference type="ARBA" id="ARBA00022628"/>
    </source>
</evidence>
<comment type="cofactor">
    <cofactor evidence="1">
        <name>adenosylcob(III)alamin</name>
        <dbReference type="ChEBI" id="CHEBI:18408"/>
    </cofactor>
</comment>
<dbReference type="Pfam" id="PF02867">
    <property type="entry name" value="Ribonuc_red_lgC"/>
    <property type="match status" value="1"/>
</dbReference>
<proteinExistence type="inferred from homology"/>
<dbReference type="EC" id="1.17.4.1" evidence="3"/>
<keyword evidence="7" id="KW-1015">Disulfide bond</keyword>
<dbReference type="CDD" id="cd02888">
    <property type="entry name" value="RNR_II_dimer"/>
    <property type="match status" value="1"/>
</dbReference>
<dbReference type="EMBL" id="BK014662">
    <property type="protein sequence ID" value="DAD66447.1"/>
    <property type="molecule type" value="Genomic_DNA"/>
</dbReference>